<feature type="signal peptide" evidence="3">
    <location>
        <begin position="1"/>
        <end position="23"/>
    </location>
</feature>
<dbReference type="PANTHER" id="PTHR11559">
    <property type="entry name" value="CARBOXYLESTERASE"/>
    <property type="match status" value="1"/>
</dbReference>
<dbReference type="InParanoid" id="A0A316VT52"/>
<feature type="domain" description="Carboxylesterase type B" evidence="4">
    <location>
        <begin position="34"/>
        <end position="596"/>
    </location>
</feature>
<comment type="similarity">
    <text evidence="1 3">Belongs to the type-B carboxylesterase/lipase family.</text>
</comment>
<evidence type="ECO:0000256" key="1">
    <source>
        <dbReference type="ARBA" id="ARBA00005964"/>
    </source>
</evidence>
<name>A0A316VT52_9BASI</name>
<dbReference type="InterPro" id="IPR029058">
    <property type="entry name" value="AB_hydrolase_fold"/>
</dbReference>
<protein>
    <recommendedName>
        <fullName evidence="3">Carboxylic ester hydrolase</fullName>
        <ecNumber evidence="3">3.1.1.-</ecNumber>
    </recommendedName>
</protein>
<dbReference type="FunCoup" id="A0A316VT52">
    <property type="interactions" value="2"/>
</dbReference>
<keyword evidence="6" id="KW-1185">Reference proteome</keyword>
<dbReference type="RefSeq" id="XP_025367926.1">
    <property type="nucleotide sequence ID" value="XM_025514450.1"/>
</dbReference>
<evidence type="ECO:0000256" key="3">
    <source>
        <dbReference type="RuleBase" id="RU361235"/>
    </source>
</evidence>
<gene>
    <name evidence="5" type="ORF">IE81DRAFT_325225</name>
</gene>
<accession>A0A316VT52</accession>
<organism evidence="5 6">
    <name type="scientific">Ceraceosorus guamensis</name>
    <dbReference type="NCBI Taxonomy" id="1522189"/>
    <lineage>
        <taxon>Eukaryota</taxon>
        <taxon>Fungi</taxon>
        <taxon>Dikarya</taxon>
        <taxon>Basidiomycota</taxon>
        <taxon>Ustilaginomycotina</taxon>
        <taxon>Exobasidiomycetes</taxon>
        <taxon>Ceraceosorales</taxon>
        <taxon>Ceraceosoraceae</taxon>
        <taxon>Ceraceosorus</taxon>
    </lineage>
</organism>
<dbReference type="InterPro" id="IPR002018">
    <property type="entry name" value="CarbesteraseB"/>
</dbReference>
<dbReference type="Pfam" id="PF00135">
    <property type="entry name" value="COesterase"/>
    <property type="match status" value="1"/>
</dbReference>
<evidence type="ECO:0000256" key="2">
    <source>
        <dbReference type="ARBA" id="ARBA00022801"/>
    </source>
</evidence>
<dbReference type="EC" id="3.1.1.-" evidence="3"/>
<dbReference type="STRING" id="1522189.A0A316VT52"/>
<feature type="chain" id="PRO_5016192413" description="Carboxylic ester hydrolase" evidence="3">
    <location>
        <begin position="24"/>
        <end position="641"/>
    </location>
</feature>
<evidence type="ECO:0000313" key="5">
    <source>
        <dbReference type="EMBL" id="PWN40766.1"/>
    </source>
</evidence>
<keyword evidence="2 3" id="KW-0378">Hydrolase</keyword>
<dbReference type="GO" id="GO:0016787">
    <property type="term" value="F:hydrolase activity"/>
    <property type="evidence" value="ECO:0007669"/>
    <property type="project" value="UniProtKB-KW"/>
</dbReference>
<evidence type="ECO:0000259" key="4">
    <source>
        <dbReference type="Pfam" id="PF00135"/>
    </source>
</evidence>
<keyword evidence="3" id="KW-0732">Signal</keyword>
<dbReference type="Proteomes" id="UP000245783">
    <property type="component" value="Unassembled WGS sequence"/>
</dbReference>
<dbReference type="GeneID" id="37036320"/>
<reference evidence="5 6" key="1">
    <citation type="journal article" date="2018" name="Mol. Biol. Evol.">
        <title>Broad Genomic Sampling Reveals a Smut Pathogenic Ancestry of the Fungal Clade Ustilaginomycotina.</title>
        <authorList>
            <person name="Kijpornyongpan T."/>
            <person name="Mondo S.J."/>
            <person name="Barry K."/>
            <person name="Sandor L."/>
            <person name="Lee J."/>
            <person name="Lipzen A."/>
            <person name="Pangilinan J."/>
            <person name="LaButti K."/>
            <person name="Hainaut M."/>
            <person name="Henrissat B."/>
            <person name="Grigoriev I.V."/>
            <person name="Spatafora J.W."/>
            <person name="Aime M.C."/>
        </authorList>
    </citation>
    <scope>NUCLEOTIDE SEQUENCE [LARGE SCALE GENOMIC DNA]</scope>
    <source>
        <strain evidence="5 6">MCA 4658</strain>
    </source>
</reference>
<proteinExistence type="inferred from homology"/>
<dbReference type="OrthoDB" id="408631at2759"/>
<dbReference type="SUPFAM" id="SSF53474">
    <property type="entry name" value="alpha/beta-Hydrolases"/>
    <property type="match status" value="1"/>
</dbReference>
<dbReference type="AlphaFoldDB" id="A0A316VT52"/>
<dbReference type="InterPro" id="IPR050309">
    <property type="entry name" value="Type-B_Carboxylest/Lipase"/>
</dbReference>
<dbReference type="EMBL" id="KZ819407">
    <property type="protein sequence ID" value="PWN40766.1"/>
    <property type="molecule type" value="Genomic_DNA"/>
</dbReference>
<dbReference type="Gene3D" id="3.40.50.1820">
    <property type="entry name" value="alpha/beta hydrolase"/>
    <property type="match status" value="1"/>
</dbReference>
<evidence type="ECO:0000313" key="6">
    <source>
        <dbReference type="Proteomes" id="UP000245783"/>
    </source>
</evidence>
<dbReference type="InterPro" id="IPR019826">
    <property type="entry name" value="Carboxylesterase_B_AS"/>
</dbReference>
<sequence>MSLIARLLRGALYLALLSLVSYSTILTSEPDVKSPEVRLEQGTVRGIEEGGIEYFRGVRYALDTANEGRFRRPRPIWENLSHKFPVESIQVNRTLSWQGVYDASFFAPSCPQFVVPKVFGGWAPPLPAGRLQEVVSEDCLHVNIARPPGISIHKPLPVFVWIYGGAWIMGADFLYDPKTLMQASLRKGEPIIVVTLNYRVGAFGLLAGPAVNELAAEGDADLNTMLWDQRTALRWVKRNIAQFGGDPDHITLGGESAGAVSSMYQMLANDADREREDLFHAVILQSGGAFPGSVSATNYRHRDEYNQLLATTPCAAKVGSREQIACLRGLSTASMMAANTRSVQRLLGVLNEASWQTQFFFPWFPTQDPYFVPESAYERVTRGKYLDIPILAGNTLDEGTLFTPTNIQNSSMLFSWMRRGVLSTEGLDVSHQYTVIDKILQAYPDDPVKGSPFRADLVGKKPEDRLFAPNETNQYKRAAAILGDLGFVAPTRYLLERHSAALQEHNKTFPIWSYTLSEPAPGAPAHLGVPHAVDNDYLFKPSASYLFLRPPTDFRVPGSRWASVAEALASSWVSFVNHHTPNGRGAMSWPSYSTRPRPGIPKRANLNFQFMNSTVETLTARHEVILNTFIHDEEVRRALAY</sequence>
<dbReference type="PROSITE" id="PS00122">
    <property type="entry name" value="CARBOXYLESTERASE_B_1"/>
    <property type="match status" value="1"/>
</dbReference>